<protein>
    <submittedName>
        <fullName evidence="1">Uncharacterized protein</fullName>
    </submittedName>
</protein>
<reference evidence="1 2" key="1">
    <citation type="submission" date="2021-06" db="EMBL/GenBank/DDBJ databases">
        <title>Caerostris darwini draft genome.</title>
        <authorList>
            <person name="Kono N."/>
            <person name="Arakawa K."/>
        </authorList>
    </citation>
    <scope>NUCLEOTIDE SEQUENCE [LARGE SCALE GENOMIC DNA]</scope>
</reference>
<evidence type="ECO:0000313" key="2">
    <source>
        <dbReference type="Proteomes" id="UP001054837"/>
    </source>
</evidence>
<sequence length="98" mass="11034">MVLESAHKYDALIHLSPETQLKRAAAHACCSLDMRFRCKHSSSLPPPKFNRRVPRDAVKAGCSSRLLLSGHAVPLQVFFFLYPLLNLIDEFRGNGWIA</sequence>
<keyword evidence="2" id="KW-1185">Reference proteome</keyword>
<proteinExistence type="predicted"/>
<comment type="caution">
    <text evidence="1">The sequence shown here is derived from an EMBL/GenBank/DDBJ whole genome shotgun (WGS) entry which is preliminary data.</text>
</comment>
<dbReference type="Proteomes" id="UP001054837">
    <property type="component" value="Unassembled WGS sequence"/>
</dbReference>
<dbReference type="AlphaFoldDB" id="A0AAV4Q7C9"/>
<organism evidence="1 2">
    <name type="scientific">Caerostris darwini</name>
    <dbReference type="NCBI Taxonomy" id="1538125"/>
    <lineage>
        <taxon>Eukaryota</taxon>
        <taxon>Metazoa</taxon>
        <taxon>Ecdysozoa</taxon>
        <taxon>Arthropoda</taxon>
        <taxon>Chelicerata</taxon>
        <taxon>Arachnida</taxon>
        <taxon>Araneae</taxon>
        <taxon>Araneomorphae</taxon>
        <taxon>Entelegynae</taxon>
        <taxon>Araneoidea</taxon>
        <taxon>Araneidae</taxon>
        <taxon>Caerostris</taxon>
    </lineage>
</organism>
<evidence type="ECO:0000313" key="1">
    <source>
        <dbReference type="EMBL" id="GIY05933.1"/>
    </source>
</evidence>
<accession>A0AAV4Q7C9</accession>
<gene>
    <name evidence="1" type="ORF">CDAR_576251</name>
</gene>
<dbReference type="EMBL" id="BPLQ01004153">
    <property type="protein sequence ID" value="GIY05933.1"/>
    <property type="molecule type" value="Genomic_DNA"/>
</dbReference>
<name>A0AAV4Q7C9_9ARAC</name>